<evidence type="ECO:0000256" key="4">
    <source>
        <dbReference type="RuleBase" id="RU003744"/>
    </source>
</evidence>
<evidence type="ECO:0000256" key="2">
    <source>
        <dbReference type="ARBA" id="ARBA00010333"/>
    </source>
</evidence>
<dbReference type="PROSITE" id="PS01039">
    <property type="entry name" value="SBP_BACTERIAL_3"/>
    <property type="match status" value="1"/>
</dbReference>
<dbReference type="Proteomes" id="UP001531129">
    <property type="component" value="Unassembled WGS sequence"/>
</dbReference>
<dbReference type="Pfam" id="PF00497">
    <property type="entry name" value="SBP_bac_3"/>
    <property type="match status" value="1"/>
</dbReference>
<proteinExistence type="inferred from homology"/>
<sequence length="277" mass="29655">MNKVLTTIAAVASIATAVLSNSAHAGEVLDRVLATKTLTVATGADWGPAARLNDKHELVGYDVDVARGIAKSLGVDVKFVTPGWDVIVAGHWQGRYDMAACEMIPTKARLDVFDFPAIITWTQMVAVVHKDSKATKPADLNGKVIGMVSGGVYEAYANQTFTPSWEIAKPVEYYFKPGEVKITASSNIALDDLRLGDGVRLDAVLTDDVTARAAIESGYPLRILEQPLISTPGAIAIMPGDKEFSDKVAAAVEAMRGNGTLSELSMKWYGADRTLEE</sequence>
<accession>A0ABU8CIV5</accession>
<protein>
    <submittedName>
        <fullName evidence="7">Transporter substrate-binding domain-containing protein</fullName>
    </submittedName>
</protein>
<evidence type="ECO:0000256" key="1">
    <source>
        <dbReference type="ARBA" id="ARBA00004418"/>
    </source>
</evidence>
<evidence type="ECO:0000256" key="3">
    <source>
        <dbReference type="ARBA" id="ARBA00022729"/>
    </source>
</evidence>
<comment type="similarity">
    <text evidence="2 4">Belongs to the bacterial solute-binding protein 3 family.</text>
</comment>
<name>A0ABU8CIV5_9HYPH</name>
<evidence type="ECO:0000256" key="5">
    <source>
        <dbReference type="SAM" id="SignalP"/>
    </source>
</evidence>
<feature type="signal peptide" evidence="5">
    <location>
        <begin position="1"/>
        <end position="25"/>
    </location>
</feature>
<feature type="chain" id="PRO_5046394867" evidence="5">
    <location>
        <begin position="26"/>
        <end position="277"/>
    </location>
</feature>
<evidence type="ECO:0000259" key="6">
    <source>
        <dbReference type="SMART" id="SM00062"/>
    </source>
</evidence>
<dbReference type="EMBL" id="JBAMYC010000006">
    <property type="protein sequence ID" value="MEI1248817.1"/>
    <property type="molecule type" value="Genomic_DNA"/>
</dbReference>
<dbReference type="PANTHER" id="PTHR35936">
    <property type="entry name" value="MEMBRANE-BOUND LYTIC MUREIN TRANSGLYCOSYLASE F"/>
    <property type="match status" value="1"/>
</dbReference>
<keyword evidence="3 5" id="KW-0732">Signal</keyword>
<dbReference type="SUPFAM" id="SSF53850">
    <property type="entry name" value="Periplasmic binding protein-like II"/>
    <property type="match status" value="1"/>
</dbReference>
<dbReference type="Gene3D" id="3.40.190.10">
    <property type="entry name" value="Periplasmic binding protein-like II"/>
    <property type="match status" value="2"/>
</dbReference>
<dbReference type="SMART" id="SM00062">
    <property type="entry name" value="PBPb"/>
    <property type="match status" value="1"/>
</dbReference>
<organism evidence="7 8">
    <name type="scientific">Rhizobium aouanii</name>
    <dbReference type="NCBI Taxonomy" id="3118145"/>
    <lineage>
        <taxon>Bacteria</taxon>
        <taxon>Pseudomonadati</taxon>
        <taxon>Pseudomonadota</taxon>
        <taxon>Alphaproteobacteria</taxon>
        <taxon>Hyphomicrobiales</taxon>
        <taxon>Rhizobiaceae</taxon>
        <taxon>Rhizobium/Agrobacterium group</taxon>
        <taxon>Rhizobium</taxon>
    </lineage>
</organism>
<feature type="domain" description="Solute-binding protein family 3/N-terminal" evidence="6">
    <location>
        <begin position="37"/>
        <end position="272"/>
    </location>
</feature>
<gene>
    <name evidence="7" type="ORF">V8Q02_12440</name>
</gene>
<comment type="subcellular location">
    <subcellularLocation>
        <location evidence="1">Periplasm</location>
    </subcellularLocation>
</comment>
<evidence type="ECO:0000313" key="8">
    <source>
        <dbReference type="Proteomes" id="UP001531129"/>
    </source>
</evidence>
<dbReference type="InterPro" id="IPR018313">
    <property type="entry name" value="SBP_3_CS"/>
</dbReference>
<evidence type="ECO:0000313" key="7">
    <source>
        <dbReference type="EMBL" id="MEI1248817.1"/>
    </source>
</evidence>
<reference evidence="7 8" key="1">
    <citation type="submission" date="2024-01" db="EMBL/GenBank/DDBJ databases">
        <title>Draft genome sequences of three bacterial strains isolated from Acacia saligna represent a potential new species within the genus Rhizobium.</title>
        <authorList>
            <person name="Tambong J.T."/>
            <person name="Mnasri B."/>
        </authorList>
    </citation>
    <scope>NUCLEOTIDE SEQUENCE [LARGE SCALE GENOMIC DNA]</scope>
    <source>
        <strain evidence="7 8">1AS12I</strain>
    </source>
</reference>
<dbReference type="RefSeq" id="WP_264396681.1">
    <property type="nucleotide sequence ID" value="NZ_JBAMYB010000006.1"/>
</dbReference>
<dbReference type="InterPro" id="IPR001638">
    <property type="entry name" value="Solute-binding_3/MltF_N"/>
</dbReference>
<dbReference type="PANTHER" id="PTHR35936:SF19">
    <property type="entry name" value="AMINO-ACID-BINDING PROTEIN YXEM-RELATED"/>
    <property type="match status" value="1"/>
</dbReference>
<comment type="caution">
    <text evidence="7">The sequence shown here is derived from an EMBL/GenBank/DDBJ whole genome shotgun (WGS) entry which is preliminary data.</text>
</comment>
<keyword evidence="8" id="KW-1185">Reference proteome</keyword>